<feature type="signal peptide" evidence="1">
    <location>
        <begin position="1"/>
        <end position="34"/>
    </location>
</feature>
<dbReference type="InterPro" id="IPR027268">
    <property type="entry name" value="Peptidase_M4/M1_CTD_sf"/>
</dbReference>
<keyword evidence="1" id="KW-0732">Signal</keyword>
<dbReference type="GO" id="GO:0008270">
    <property type="term" value="F:zinc ion binding"/>
    <property type="evidence" value="ECO:0007669"/>
    <property type="project" value="InterPro"/>
</dbReference>
<dbReference type="GO" id="GO:0005615">
    <property type="term" value="C:extracellular space"/>
    <property type="evidence" value="ECO:0007669"/>
    <property type="project" value="InterPro"/>
</dbReference>
<sequence>MWRFHVRSRTNTRVAAVALAGLSLATLATGAAVAGNGKPQSGSSTGTGQVFFPNPVASLQDQSLTDQGDADYAALAPAYRNVTLTNLDGSGYLVGDWANVVSETGDRAYSPTNTFIYRRNDDRFEQVMAYYWVTETQKYIQSLGFGTGTYAPVNKESQDLRINQWGADNSFSWDKKDMIKLGKGGVDDGEDAEVIIHEYGHAVHDAQVAGFGTSIEAGAIGEAFGDYLAVTVTNVLAPTADAPCVADWDAVSYDPSAPHCLRRIDTNLTYADRRGQVHFDGQIWSRALWDIRNALGATKADTLILQSQFSFAPDTTFAAAADRTIRTAELFRDQRKLSRAEVDAVRKAFTDRGISVTG</sequence>
<dbReference type="Pfam" id="PF02128">
    <property type="entry name" value="Peptidase_M36"/>
    <property type="match status" value="1"/>
</dbReference>
<evidence type="ECO:0000313" key="3">
    <source>
        <dbReference type="Proteomes" id="UP000502035"/>
    </source>
</evidence>
<dbReference type="SUPFAM" id="SSF55486">
    <property type="entry name" value="Metalloproteases ('zincins'), catalytic domain"/>
    <property type="match status" value="1"/>
</dbReference>
<dbReference type="Proteomes" id="UP000502035">
    <property type="component" value="Chromosome"/>
</dbReference>
<organism evidence="2 3">
    <name type="scientific">Nocardioides piscis</name>
    <dbReference type="NCBI Taxonomy" id="2714938"/>
    <lineage>
        <taxon>Bacteria</taxon>
        <taxon>Bacillati</taxon>
        <taxon>Actinomycetota</taxon>
        <taxon>Actinomycetes</taxon>
        <taxon>Propionibacteriales</taxon>
        <taxon>Nocardioidaceae</taxon>
        <taxon>Nocardioides</taxon>
    </lineage>
</organism>
<keyword evidence="3" id="KW-1185">Reference proteome</keyword>
<gene>
    <name evidence="2" type="ORF">G7071_13705</name>
</gene>
<dbReference type="KEGG" id="npi:G7071_13705"/>
<dbReference type="GO" id="GO:0004222">
    <property type="term" value="F:metalloendopeptidase activity"/>
    <property type="evidence" value="ECO:0007669"/>
    <property type="project" value="InterPro"/>
</dbReference>
<feature type="chain" id="PRO_5026258197" evidence="1">
    <location>
        <begin position="35"/>
        <end position="358"/>
    </location>
</feature>
<protein>
    <submittedName>
        <fullName evidence="2">Bacillolysin</fullName>
    </submittedName>
</protein>
<dbReference type="EMBL" id="CP049866">
    <property type="protein sequence ID" value="QIK76317.1"/>
    <property type="molecule type" value="Genomic_DNA"/>
</dbReference>
<dbReference type="Gene3D" id="1.10.390.10">
    <property type="entry name" value="Neutral Protease Domain 2"/>
    <property type="match status" value="1"/>
</dbReference>
<evidence type="ECO:0000313" key="2">
    <source>
        <dbReference type="EMBL" id="QIK76317.1"/>
    </source>
</evidence>
<dbReference type="PANTHER" id="PTHR33794:SF1">
    <property type="entry name" value="BACILLOLYSIN"/>
    <property type="match status" value="1"/>
</dbReference>
<proteinExistence type="predicted"/>
<dbReference type="InterPro" id="IPR001842">
    <property type="entry name" value="Peptidase_M36"/>
</dbReference>
<dbReference type="InterPro" id="IPR050728">
    <property type="entry name" value="Zinc_Metalloprotease_M4"/>
</dbReference>
<dbReference type="PANTHER" id="PTHR33794">
    <property type="entry name" value="BACILLOLYSIN"/>
    <property type="match status" value="1"/>
</dbReference>
<accession>A0A6G7YI73</accession>
<reference evidence="2 3" key="1">
    <citation type="submission" date="2020-03" db="EMBL/GenBank/DDBJ databases">
        <title>Nocardioides sp. nov., isolated from fish.</title>
        <authorList>
            <person name="Hyun D.-W."/>
            <person name="Bae J.-W."/>
        </authorList>
    </citation>
    <scope>NUCLEOTIDE SEQUENCE [LARGE SCALE GENOMIC DNA]</scope>
    <source>
        <strain evidence="2 3">HDW12A</strain>
    </source>
</reference>
<dbReference type="AlphaFoldDB" id="A0A6G7YI73"/>
<name>A0A6G7YI73_9ACTN</name>
<evidence type="ECO:0000256" key="1">
    <source>
        <dbReference type="SAM" id="SignalP"/>
    </source>
</evidence>